<evidence type="ECO:0008006" key="3">
    <source>
        <dbReference type="Google" id="ProtNLM"/>
    </source>
</evidence>
<reference evidence="1 2" key="1">
    <citation type="submission" date="2017-05" db="EMBL/GenBank/DDBJ databases">
        <authorList>
            <person name="Varghese N."/>
            <person name="Submissions S."/>
        </authorList>
    </citation>
    <scope>NUCLEOTIDE SEQUENCE [LARGE SCALE GENOMIC DNA]</scope>
    <source>
        <strain evidence="1 2">DSM 19036</strain>
    </source>
</reference>
<dbReference type="PROSITE" id="PS51257">
    <property type="entry name" value="PROKAR_LIPOPROTEIN"/>
    <property type="match status" value="1"/>
</dbReference>
<proteinExistence type="predicted"/>
<evidence type="ECO:0000313" key="2">
    <source>
        <dbReference type="Proteomes" id="UP000320300"/>
    </source>
</evidence>
<dbReference type="EMBL" id="FXTN01000010">
    <property type="protein sequence ID" value="SMO90340.1"/>
    <property type="molecule type" value="Genomic_DNA"/>
</dbReference>
<dbReference type="AlphaFoldDB" id="A0A521F485"/>
<organism evidence="1 2">
    <name type="scientific">Pedobacter westerhofensis</name>
    <dbReference type="NCBI Taxonomy" id="425512"/>
    <lineage>
        <taxon>Bacteria</taxon>
        <taxon>Pseudomonadati</taxon>
        <taxon>Bacteroidota</taxon>
        <taxon>Sphingobacteriia</taxon>
        <taxon>Sphingobacteriales</taxon>
        <taxon>Sphingobacteriaceae</taxon>
        <taxon>Pedobacter</taxon>
    </lineage>
</organism>
<evidence type="ECO:0000313" key="1">
    <source>
        <dbReference type="EMBL" id="SMO90340.1"/>
    </source>
</evidence>
<accession>A0A521F485</accession>
<protein>
    <recommendedName>
        <fullName evidence="3">Cytochrome c domain-containing protein</fullName>
    </recommendedName>
</protein>
<sequence length="124" mass="13721">MVLNTIKQSLGSVIILLAIACTNGNIRVENSAKSKIKLSKDSCNVILGDGRKSINTLGCRNCHSINDYGPRSKPNILLFIEISALDSVKLADYIFKDKHNGMYTRDLKKMVNESIALIIVKKEL</sequence>
<dbReference type="Proteomes" id="UP000320300">
    <property type="component" value="Unassembled WGS sequence"/>
</dbReference>
<name>A0A521F485_9SPHI</name>
<gene>
    <name evidence="1" type="ORF">SAMN06265348_11052</name>
</gene>
<keyword evidence="2" id="KW-1185">Reference proteome</keyword>